<dbReference type="RefSeq" id="WP_405340116.1">
    <property type="nucleotide sequence ID" value="NZ_JBANFI010000005.1"/>
</dbReference>
<feature type="transmembrane region" description="Helical" evidence="13">
    <location>
        <begin position="68"/>
        <end position="87"/>
    </location>
</feature>
<accession>A0ABW8PYN6</accession>
<keyword evidence="11 13" id="KW-0472">Membrane</keyword>
<evidence type="ECO:0000256" key="8">
    <source>
        <dbReference type="ARBA" id="ARBA00022777"/>
    </source>
</evidence>
<evidence type="ECO:0000259" key="14">
    <source>
        <dbReference type="PROSITE" id="PS50109"/>
    </source>
</evidence>
<organism evidence="15 16">
    <name type="scientific">Marinospirillum alkalitolerans</name>
    <dbReference type="NCBI Taxonomy" id="3123374"/>
    <lineage>
        <taxon>Bacteria</taxon>
        <taxon>Pseudomonadati</taxon>
        <taxon>Pseudomonadota</taxon>
        <taxon>Gammaproteobacteria</taxon>
        <taxon>Oceanospirillales</taxon>
        <taxon>Oceanospirillaceae</taxon>
        <taxon>Marinospirillum</taxon>
    </lineage>
</organism>
<feature type="transmembrane region" description="Helical" evidence="13">
    <location>
        <begin position="503"/>
        <end position="525"/>
    </location>
</feature>
<comment type="similarity">
    <text evidence="3">Belongs to the sodium:solute symporter (SSF) (TC 2.A.21) family.</text>
</comment>
<dbReference type="Pfam" id="PF02518">
    <property type="entry name" value="HATPase_c"/>
    <property type="match status" value="1"/>
</dbReference>
<keyword evidence="5" id="KW-0597">Phosphoprotein</keyword>
<dbReference type="SMART" id="SM00387">
    <property type="entry name" value="HATPase_c"/>
    <property type="match status" value="1"/>
</dbReference>
<evidence type="ECO:0000313" key="15">
    <source>
        <dbReference type="EMBL" id="MFK7161395.1"/>
    </source>
</evidence>
<dbReference type="Pfam" id="PF00512">
    <property type="entry name" value="HisKA"/>
    <property type="match status" value="1"/>
</dbReference>
<dbReference type="InterPro" id="IPR038377">
    <property type="entry name" value="Na/Glc_symporter_sf"/>
</dbReference>
<feature type="coiled-coil region" evidence="12">
    <location>
        <begin position="647"/>
        <end position="681"/>
    </location>
</feature>
<proteinExistence type="inferred from homology"/>
<evidence type="ECO:0000256" key="4">
    <source>
        <dbReference type="ARBA" id="ARBA00012438"/>
    </source>
</evidence>
<sequence>MPLEWIALGLAFSYLALLFLLAAWGDRRAEQKRSLINSSVVYSLSIAVYCTAWTFYGSVGRAVEAGPSFLLIYLGPTLAMLLGWMLFRKMIRIARAQRITSIADFISARYGKSATLGVLVTLIAVVGIMPYIALQLKAIAVSHAVLTHYPQAPDLNASEIFWQDHSFWIAAVLALFIILFGTRHLDASERHEGMVVAIAFESLIKLVAFLAVGLFVLFGLFHGPRDLFTQAAAVPDLVSALGLAAVPGQALGWVGLLLLSALAFITLPRQFQVLVVENVDEDHLRRATWMFPLYLVAINLLVIPIALAGVLLSGSSFGADRFVLTLPLSADLAALPLLVFIGGLSAATGMVIVETIALSTMVSNQLVMPWLLRWKWLHLDPERDLSRWILGVRRVAILLILLLGYLYHALIGESYSLVTIGLVSFAAAAQFAPALLIGLYWAGANAKGAAWGLIGGFLVWAYTLLLPGFVQSGWLNTQLIELGPWGISWLKPYALFGLEGWDIYTHALFWSLLFNIGLLVGLSLFTRASRLEHTQAALFTQALRPQVMQTPLWLGQTSRQEIEQLLRRYLGQRATHQVLASVETTAQSNAASPQLITAAEQALTGALGSASARVLINSVVRGEALDLEAVLSILDTTSQALEYTRRLEQKSAELTQTSDALRAANERLRELDRLKDEFVAMVSHELRTPLTSIRAFAEILRDTQQIESAKKQQFLEVIVKESARLSRLIEEILDLARLESGRLQLNRQPLDLVLVCQDASAAITQLYQERGIQLQLQLPSSPCPILGDSDRLQQVLINLLDNASKFAQQQVLVTLTPTTSQFTLEVEDDGPGISDVEKEKVFEKFHQIQAQQGRQGRPKGSGLGLPISRGIVQHHGGHLSVTAAPTLHGACFQLRLPRLSEQADLAQLANPSSN</sequence>
<dbReference type="InterPro" id="IPR036890">
    <property type="entry name" value="HATPase_C_sf"/>
</dbReference>
<gene>
    <name evidence="15" type="ORF">V6U78_10140</name>
</gene>
<evidence type="ECO:0000256" key="10">
    <source>
        <dbReference type="ARBA" id="ARBA00023012"/>
    </source>
</evidence>
<dbReference type="InterPro" id="IPR004358">
    <property type="entry name" value="Sig_transdc_His_kin-like_C"/>
</dbReference>
<comment type="subcellular location">
    <subcellularLocation>
        <location evidence="2">Membrane</location>
        <topology evidence="2">Multi-pass membrane protein</topology>
    </subcellularLocation>
</comment>
<dbReference type="InterPro" id="IPR003661">
    <property type="entry name" value="HisK_dim/P_dom"/>
</dbReference>
<reference evidence="15 16" key="1">
    <citation type="submission" date="2024-02" db="EMBL/GenBank/DDBJ databases">
        <title>Marinospirillum sp. MEB 164 isolated from Lonar lake sediment.</title>
        <authorList>
            <person name="Joshi A."/>
            <person name="Thite S."/>
        </authorList>
    </citation>
    <scope>NUCLEOTIDE SEQUENCE [LARGE SCALE GENOMIC DNA]</scope>
    <source>
        <strain evidence="15 16">MEB164</strain>
    </source>
</reference>
<dbReference type="SUPFAM" id="SSF47384">
    <property type="entry name" value="Homodimeric domain of signal transducing histidine kinase"/>
    <property type="match status" value="1"/>
</dbReference>
<evidence type="ECO:0000256" key="7">
    <source>
        <dbReference type="ARBA" id="ARBA00022692"/>
    </source>
</evidence>
<feature type="transmembrane region" description="Helical" evidence="13">
    <location>
        <begin position="6"/>
        <end position="24"/>
    </location>
</feature>
<dbReference type="Proteomes" id="UP001621714">
    <property type="component" value="Unassembled WGS sequence"/>
</dbReference>
<feature type="transmembrane region" description="Helical" evidence="13">
    <location>
        <begin position="291"/>
        <end position="312"/>
    </location>
</feature>
<keyword evidence="8 15" id="KW-0418">Kinase</keyword>
<dbReference type="InterPro" id="IPR050736">
    <property type="entry name" value="Sensor_HK_Regulatory"/>
</dbReference>
<dbReference type="InterPro" id="IPR005467">
    <property type="entry name" value="His_kinase_dom"/>
</dbReference>
<dbReference type="SUPFAM" id="SSF55874">
    <property type="entry name" value="ATPase domain of HSP90 chaperone/DNA topoisomerase II/histidine kinase"/>
    <property type="match status" value="1"/>
</dbReference>
<feature type="transmembrane region" description="Helical" evidence="13">
    <location>
        <begin position="392"/>
        <end position="411"/>
    </location>
</feature>
<evidence type="ECO:0000256" key="9">
    <source>
        <dbReference type="ARBA" id="ARBA00022989"/>
    </source>
</evidence>
<evidence type="ECO:0000313" key="16">
    <source>
        <dbReference type="Proteomes" id="UP001621714"/>
    </source>
</evidence>
<dbReference type="CDD" id="cd00082">
    <property type="entry name" value="HisKA"/>
    <property type="match status" value="1"/>
</dbReference>
<feature type="transmembrane region" description="Helical" evidence="13">
    <location>
        <begin position="165"/>
        <end position="182"/>
    </location>
</feature>
<name>A0ABW8PYN6_9GAMM</name>
<evidence type="ECO:0000256" key="13">
    <source>
        <dbReference type="SAM" id="Phobius"/>
    </source>
</evidence>
<comment type="catalytic activity">
    <reaction evidence="1">
        <text>ATP + protein L-histidine = ADP + protein N-phospho-L-histidine.</text>
        <dbReference type="EC" id="2.7.13.3"/>
    </reaction>
</comment>
<feature type="transmembrane region" description="Helical" evidence="13">
    <location>
        <begin position="449"/>
        <end position="470"/>
    </location>
</feature>
<keyword evidence="9 13" id="KW-1133">Transmembrane helix</keyword>
<dbReference type="Gene3D" id="3.30.565.10">
    <property type="entry name" value="Histidine kinase-like ATPase, C-terminal domain"/>
    <property type="match status" value="1"/>
</dbReference>
<dbReference type="InterPro" id="IPR003594">
    <property type="entry name" value="HATPase_dom"/>
</dbReference>
<feature type="transmembrane region" description="Helical" evidence="13">
    <location>
        <begin position="114"/>
        <end position="133"/>
    </location>
</feature>
<evidence type="ECO:0000256" key="12">
    <source>
        <dbReference type="SAM" id="Coils"/>
    </source>
</evidence>
<keyword evidence="16" id="KW-1185">Reference proteome</keyword>
<evidence type="ECO:0000256" key="11">
    <source>
        <dbReference type="ARBA" id="ARBA00023136"/>
    </source>
</evidence>
<protein>
    <recommendedName>
        <fullName evidence="4">histidine kinase</fullName>
        <ecNumber evidence="4">2.7.13.3</ecNumber>
    </recommendedName>
</protein>
<evidence type="ECO:0000256" key="6">
    <source>
        <dbReference type="ARBA" id="ARBA00022679"/>
    </source>
</evidence>
<dbReference type="Gene3D" id="1.10.287.130">
    <property type="match status" value="1"/>
</dbReference>
<dbReference type="PROSITE" id="PS50283">
    <property type="entry name" value="NA_SOLUT_SYMP_3"/>
    <property type="match status" value="1"/>
</dbReference>
<dbReference type="PRINTS" id="PR00344">
    <property type="entry name" value="BCTRLSENSOR"/>
</dbReference>
<evidence type="ECO:0000256" key="1">
    <source>
        <dbReference type="ARBA" id="ARBA00000085"/>
    </source>
</evidence>
<feature type="transmembrane region" description="Helical" evidence="13">
    <location>
        <begin position="194"/>
        <end position="221"/>
    </location>
</feature>
<dbReference type="InterPro" id="IPR001734">
    <property type="entry name" value="Na/solute_symporter"/>
</dbReference>
<dbReference type="CDD" id="cd00075">
    <property type="entry name" value="HATPase"/>
    <property type="match status" value="1"/>
</dbReference>
<keyword evidence="12" id="KW-0175">Coiled coil</keyword>
<dbReference type="GO" id="GO:0016301">
    <property type="term" value="F:kinase activity"/>
    <property type="evidence" value="ECO:0007669"/>
    <property type="project" value="UniProtKB-KW"/>
</dbReference>
<evidence type="ECO:0000256" key="2">
    <source>
        <dbReference type="ARBA" id="ARBA00004141"/>
    </source>
</evidence>
<dbReference type="PROSITE" id="PS50109">
    <property type="entry name" value="HIS_KIN"/>
    <property type="match status" value="1"/>
</dbReference>
<feature type="domain" description="Histidine kinase" evidence="14">
    <location>
        <begin position="681"/>
        <end position="900"/>
    </location>
</feature>
<keyword evidence="7 13" id="KW-0812">Transmembrane</keyword>
<feature type="transmembrane region" description="Helical" evidence="13">
    <location>
        <begin position="36"/>
        <end position="56"/>
    </location>
</feature>
<dbReference type="EMBL" id="JBANFI010000005">
    <property type="protein sequence ID" value="MFK7161395.1"/>
    <property type="molecule type" value="Genomic_DNA"/>
</dbReference>
<dbReference type="InterPro" id="IPR036097">
    <property type="entry name" value="HisK_dim/P_sf"/>
</dbReference>
<dbReference type="Gene3D" id="1.20.1730.10">
    <property type="entry name" value="Sodium/glucose cotransporter"/>
    <property type="match status" value="1"/>
</dbReference>
<feature type="transmembrane region" description="Helical" evidence="13">
    <location>
        <begin position="417"/>
        <end position="442"/>
    </location>
</feature>
<keyword evidence="10" id="KW-0902">Two-component regulatory system</keyword>
<comment type="caution">
    <text evidence="15">The sequence shown here is derived from an EMBL/GenBank/DDBJ whole genome shotgun (WGS) entry which is preliminary data.</text>
</comment>
<evidence type="ECO:0000256" key="5">
    <source>
        <dbReference type="ARBA" id="ARBA00022553"/>
    </source>
</evidence>
<dbReference type="PANTHER" id="PTHR43711:SF1">
    <property type="entry name" value="HISTIDINE KINASE 1"/>
    <property type="match status" value="1"/>
</dbReference>
<feature type="transmembrane region" description="Helical" evidence="13">
    <location>
        <begin position="324"/>
        <end position="344"/>
    </location>
</feature>
<evidence type="ECO:0000256" key="3">
    <source>
        <dbReference type="ARBA" id="ARBA00006434"/>
    </source>
</evidence>
<dbReference type="PANTHER" id="PTHR43711">
    <property type="entry name" value="TWO-COMPONENT HISTIDINE KINASE"/>
    <property type="match status" value="1"/>
</dbReference>
<dbReference type="CDD" id="cd10322">
    <property type="entry name" value="SLC5sbd"/>
    <property type="match status" value="1"/>
</dbReference>
<dbReference type="SMART" id="SM00388">
    <property type="entry name" value="HisKA"/>
    <property type="match status" value="1"/>
</dbReference>
<dbReference type="EC" id="2.7.13.3" evidence="4"/>
<keyword evidence="6" id="KW-0808">Transferase</keyword>